<dbReference type="Gene3D" id="3.30.70.100">
    <property type="match status" value="1"/>
</dbReference>
<keyword evidence="2" id="KW-0560">Oxidoreductase</keyword>
<dbReference type="RefSeq" id="WP_141460376.1">
    <property type="nucleotide sequence ID" value="NZ_CP038141.1"/>
</dbReference>
<proteinExistence type="predicted"/>
<organism evidence="2 3">
    <name type="scientific">Swingsia samuiensis</name>
    <dbReference type="NCBI Taxonomy" id="1293412"/>
    <lineage>
        <taxon>Bacteria</taxon>
        <taxon>Pseudomonadati</taxon>
        <taxon>Pseudomonadota</taxon>
        <taxon>Alphaproteobacteria</taxon>
        <taxon>Acetobacterales</taxon>
        <taxon>Acetobacteraceae</taxon>
        <taxon>Swingsia</taxon>
    </lineage>
</organism>
<evidence type="ECO:0000313" key="2">
    <source>
        <dbReference type="EMBL" id="QDH16931.1"/>
    </source>
</evidence>
<dbReference type="Proteomes" id="UP000316313">
    <property type="component" value="Chromosome"/>
</dbReference>
<accession>A0A4Y6UKL2</accession>
<dbReference type="PANTHER" id="PTHR33336:SF15">
    <property type="entry name" value="ABM DOMAIN-CONTAINING PROTEIN"/>
    <property type="match status" value="1"/>
</dbReference>
<dbReference type="InterPro" id="IPR050744">
    <property type="entry name" value="AI-2_Isomerase_LsrG"/>
</dbReference>
<dbReference type="PROSITE" id="PS51725">
    <property type="entry name" value="ABM"/>
    <property type="match status" value="1"/>
</dbReference>
<dbReference type="Pfam" id="PF03992">
    <property type="entry name" value="ABM"/>
    <property type="match status" value="1"/>
</dbReference>
<keyword evidence="3" id="KW-1185">Reference proteome</keyword>
<dbReference type="OrthoDB" id="9812754at2"/>
<dbReference type="KEGG" id="ssam:E3D00_04635"/>
<dbReference type="InterPro" id="IPR007138">
    <property type="entry name" value="ABM_dom"/>
</dbReference>
<dbReference type="InterPro" id="IPR011008">
    <property type="entry name" value="Dimeric_a/b-barrel"/>
</dbReference>
<protein>
    <submittedName>
        <fullName evidence="2">Antibiotic biosynthesis monooxygenase</fullName>
    </submittedName>
</protein>
<keyword evidence="2" id="KW-0503">Monooxygenase</keyword>
<sequence>MSGTFIVIAEFYVETKYRAAFLKVCAYDKERSVQDEPGCYSFEVNSLTSDPNLIILIESYENQEAFDLHLKMPHFEKFAQALKDYNVIEKNVRTLTKEIL</sequence>
<dbReference type="EMBL" id="CP038141">
    <property type="protein sequence ID" value="QDH16931.1"/>
    <property type="molecule type" value="Genomic_DNA"/>
</dbReference>
<evidence type="ECO:0000313" key="3">
    <source>
        <dbReference type="Proteomes" id="UP000316313"/>
    </source>
</evidence>
<dbReference type="GO" id="GO:0004497">
    <property type="term" value="F:monooxygenase activity"/>
    <property type="evidence" value="ECO:0007669"/>
    <property type="project" value="UniProtKB-KW"/>
</dbReference>
<reference evidence="2 3" key="1">
    <citation type="submission" date="2019-03" db="EMBL/GenBank/DDBJ databases">
        <title>The complete genome sequence of Swingsia samuiensis NBRC107927(T).</title>
        <authorList>
            <person name="Chua K.-O."/>
            <person name="Chan K.-G."/>
            <person name="See-Too W.-S."/>
        </authorList>
    </citation>
    <scope>NUCLEOTIDE SEQUENCE [LARGE SCALE GENOMIC DNA]</scope>
    <source>
        <strain evidence="2 3">AH83</strain>
    </source>
</reference>
<dbReference type="PANTHER" id="PTHR33336">
    <property type="entry name" value="QUINOL MONOOXYGENASE YGIN-RELATED"/>
    <property type="match status" value="1"/>
</dbReference>
<feature type="domain" description="ABM" evidence="1">
    <location>
        <begin position="5"/>
        <end position="95"/>
    </location>
</feature>
<evidence type="ECO:0000259" key="1">
    <source>
        <dbReference type="PROSITE" id="PS51725"/>
    </source>
</evidence>
<gene>
    <name evidence="2" type="ORF">E3D00_04635</name>
</gene>
<dbReference type="SUPFAM" id="SSF54909">
    <property type="entry name" value="Dimeric alpha+beta barrel"/>
    <property type="match status" value="1"/>
</dbReference>
<dbReference type="AlphaFoldDB" id="A0A4Y6UKL2"/>
<name>A0A4Y6UKL2_9PROT</name>